<dbReference type="SUPFAM" id="SSF49777">
    <property type="entry name" value="PEBP-like"/>
    <property type="match status" value="1"/>
</dbReference>
<dbReference type="AlphaFoldDB" id="A0A1L9SG23"/>
<protein>
    <recommendedName>
        <fullName evidence="3">PEBP-like protein</fullName>
    </recommendedName>
</protein>
<dbReference type="CDD" id="cd00457">
    <property type="entry name" value="PEBP"/>
    <property type="match status" value="1"/>
</dbReference>
<dbReference type="STRING" id="1073090.A0A1L9SG23"/>
<evidence type="ECO:0000313" key="1">
    <source>
        <dbReference type="EMBL" id="OJJ46037.1"/>
    </source>
</evidence>
<dbReference type="EMBL" id="KV878343">
    <property type="protein sequence ID" value="OJJ46037.1"/>
    <property type="molecule type" value="Genomic_DNA"/>
</dbReference>
<evidence type="ECO:0000313" key="2">
    <source>
        <dbReference type="Proteomes" id="UP000184188"/>
    </source>
</evidence>
<proteinExistence type="predicted"/>
<dbReference type="Proteomes" id="UP000184188">
    <property type="component" value="Unassembled WGS sequence"/>
</dbReference>
<evidence type="ECO:0008006" key="3">
    <source>
        <dbReference type="Google" id="ProtNLM"/>
    </source>
</evidence>
<accession>A0A1L9SG23</accession>
<dbReference type="RefSeq" id="XP_022580547.1">
    <property type="nucleotide sequence ID" value="XM_022729430.1"/>
</dbReference>
<dbReference type="InterPro" id="IPR008914">
    <property type="entry name" value="PEBP"/>
</dbReference>
<dbReference type="Gene3D" id="3.90.280.10">
    <property type="entry name" value="PEBP-like"/>
    <property type="match status" value="1"/>
</dbReference>
<dbReference type="Pfam" id="PF01161">
    <property type="entry name" value="PBP"/>
    <property type="match status" value="1"/>
</dbReference>
<dbReference type="InterPro" id="IPR049556">
    <property type="entry name" value="PhiB"/>
</dbReference>
<name>A0A1L9SG23_9EURO</name>
<gene>
    <name evidence="1" type="ORF">ASPZODRAFT_67158</name>
</gene>
<sequence length="221" mass="24853">MSTPAENWAKLIRYNFGRMMGNVRAHEKRKITNSLAFMHLAEPNMLLEAFGYGPSGSPLMKQHTCLAPDGKGRFPELHWTRPLAGQVKEYVLVCEDLDTALPGGKPRNHCLLYNIPGSTITASHLDLRTFSDDNDTNPSTSAGWKYVAHGKHVVYVPPKPLPGHGAHRYVYTVIALDDHLVFPQNKKVTKEKIMDAMTGKVIGWGQWVGQFERPYERGSLW</sequence>
<reference evidence="2" key="1">
    <citation type="journal article" date="2017" name="Genome Biol.">
        <title>Comparative genomics reveals high biological diversity and specific adaptations in the industrially and medically important fungal genus Aspergillus.</title>
        <authorList>
            <person name="de Vries R.P."/>
            <person name="Riley R."/>
            <person name="Wiebenga A."/>
            <person name="Aguilar-Osorio G."/>
            <person name="Amillis S."/>
            <person name="Uchima C.A."/>
            <person name="Anderluh G."/>
            <person name="Asadollahi M."/>
            <person name="Askin M."/>
            <person name="Barry K."/>
            <person name="Battaglia E."/>
            <person name="Bayram O."/>
            <person name="Benocci T."/>
            <person name="Braus-Stromeyer S.A."/>
            <person name="Caldana C."/>
            <person name="Canovas D."/>
            <person name="Cerqueira G.C."/>
            <person name="Chen F."/>
            <person name="Chen W."/>
            <person name="Choi C."/>
            <person name="Clum A."/>
            <person name="Dos Santos R.A."/>
            <person name="Damasio A.R."/>
            <person name="Diallinas G."/>
            <person name="Emri T."/>
            <person name="Fekete E."/>
            <person name="Flipphi M."/>
            <person name="Freyberg S."/>
            <person name="Gallo A."/>
            <person name="Gournas C."/>
            <person name="Habgood R."/>
            <person name="Hainaut M."/>
            <person name="Harispe M.L."/>
            <person name="Henrissat B."/>
            <person name="Hilden K.S."/>
            <person name="Hope R."/>
            <person name="Hossain A."/>
            <person name="Karabika E."/>
            <person name="Karaffa L."/>
            <person name="Karanyi Z."/>
            <person name="Krasevec N."/>
            <person name="Kuo A."/>
            <person name="Kusch H."/>
            <person name="LaButti K."/>
            <person name="Lagendijk E.L."/>
            <person name="Lapidus A."/>
            <person name="Levasseur A."/>
            <person name="Lindquist E."/>
            <person name="Lipzen A."/>
            <person name="Logrieco A.F."/>
            <person name="MacCabe A."/>
            <person name="Maekelae M.R."/>
            <person name="Malavazi I."/>
            <person name="Melin P."/>
            <person name="Meyer V."/>
            <person name="Mielnichuk N."/>
            <person name="Miskei M."/>
            <person name="Molnar A.P."/>
            <person name="Mule G."/>
            <person name="Ngan C.Y."/>
            <person name="Orejas M."/>
            <person name="Orosz E."/>
            <person name="Ouedraogo J.P."/>
            <person name="Overkamp K.M."/>
            <person name="Park H.-S."/>
            <person name="Perrone G."/>
            <person name="Piumi F."/>
            <person name="Punt P.J."/>
            <person name="Ram A.F."/>
            <person name="Ramon A."/>
            <person name="Rauscher S."/>
            <person name="Record E."/>
            <person name="Riano-Pachon D.M."/>
            <person name="Robert V."/>
            <person name="Roehrig J."/>
            <person name="Ruller R."/>
            <person name="Salamov A."/>
            <person name="Salih N.S."/>
            <person name="Samson R.A."/>
            <person name="Sandor E."/>
            <person name="Sanguinetti M."/>
            <person name="Schuetze T."/>
            <person name="Sepcic K."/>
            <person name="Shelest E."/>
            <person name="Sherlock G."/>
            <person name="Sophianopoulou V."/>
            <person name="Squina F.M."/>
            <person name="Sun H."/>
            <person name="Susca A."/>
            <person name="Todd R.B."/>
            <person name="Tsang A."/>
            <person name="Unkles S.E."/>
            <person name="van de Wiele N."/>
            <person name="van Rossen-Uffink D."/>
            <person name="Oliveira J.V."/>
            <person name="Vesth T.C."/>
            <person name="Visser J."/>
            <person name="Yu J.-H."/>
            <person name="Zhou M."/>
            <person name="Andersen M.R."/>
            <person name="Archer D.B."/>
            <person name="Baker S.E."/>
            <person name="Benoit I."/>
            <person name="Brakhage A.A."/>
            <person name="Braus G.H."/>
            <person name="Fischer R."/>
            <person name="Frisvad J.C."/>
            <person name="Goldman G.H."/>
            <person name="Houbraken J."/>
            <person name="Oakley B."/>
            <person name="Pocsi I."/>
            <person name="Scazzocchio C."/>
            <person name="Seiboth B."/>
            <person name="vanKuyk P.A."/>
            <person name="Wortman J."/>
            <person name="Dyer P.S."/>
            <person name="Grigoriev I.V."/>
        </authorList>
    </citation>
    <scope>NUCLEOTIDE SEQUENCE [LARGE SCALE GENOMIC DNA]</scope>
    <source>
        <strain evidence="2">CBS 506.65</strain>
    </source>
</reference>
<dbReference type="InterPro" id="IPR036610">
    <property type="entry name" value="PEBP-like_sf"/>
</dbReference>
<keyword evidence="2" id="KW-1185">Reference proteome</keyword>
<organism evidence="1 2">
    <name type="scientific">Penicilliopsis zonata CBS 506.65</name>
    <dbReference type="NCBI Taxonomy" id="1073090"/>
    <lineage>
        <taxon>Eukaryota</taxon>
        <taxon>Fungi</taxon>
        <taxon>Dikarya</taxon>
        <taxon>Ascomycota</taxon>
        <taxon>Pezizomycotina</taxon>
        <taxon>Eurotiomycetes</taxon>
        <taxon>Eurotiomycetidae</taxon>
        <taxon>Eurotiales</taxon>
        <taxon>Aspergillaceae</taxon>
        <taxon>Penicilliopsis</taxon>
    </lineage>
</organism>
<dbReference type="VEuPathDB" id="FungiDB:ASPZODRAFT_67158"/>
<dbReference type="OrthoDB" id="10251855at2759"/>
<dbReference type="GeneID" id="34615894"/>